<dbReference type="PANTHER" id="PTHR42809">
    <property type="entry name" value="FLAVODOXIN 2"/>
    <property type="match status" value="1"/>
</dbReference>
<comment type="similarity">
    <text evidence="3 8">Belongs to the flavodoxin family.</text>
</comment>
<dbReference type="InterPro" id="IPR008254">
    <property type="entry name" value="Flavodoxin/NO_synth"/>
</dbReference>
<dbReference type="PROSITE" id="PS00201">
    <property type="entry name" value="FLAVODOXIN"/>
    <property type="match status" value="1"/>
</dbReference>
<dbReference type="Pfam" id="PF00258">
    <property type="entry name" value="Flavodoxin_1"/>
    <property type="match status" value="1"/>
</dbReference>
<evidence type="ECO:0000256" key="3">
    <source>
        <dbReference type="ARBA" id="ARBA00005267"/>
    </source>
</evidence>
<proteinExistence type="inferred from homology"/>
<keyword evidence="11" id="KW-1185">Reference proteome</keyword>
<dbReference type="InterPro" id="IPR010087">
    <property type="entry name" value="Flav_short"/>
</dbReference>
<comment type="caution">
    <text evidence="10">The sequence shown here is derived from an EMBL/GenBank/DDBJ whole genome shotgun (WGS) entry which is preliminary data.</text>
</comment>
<evidence type="ECO:0000256" key="8">
    <source>
        <dbReference type="RuleBase" id="RU367037"/>
    </source>
</evidence>
<name>A0A917AQT0_9BACI</name>
<feature type="domain" description="Flavodoxin-like" evidence="9">
    <location>
        <begin position="4"/>
        <end position="144"/>
    </location>
</feature>
<dbReference type="SUPFAM" id="SSF52218">
    <property type="entry name" value="Flavoproteins"/>
    <property type="match status" value="1"/>
</dbReference>
<comment type="cofactor">
    <cofactor evidence="1 8">
        <name>FMN</name>
        <dbReference type="ChEBI" id="CHEBI:58210"/>
    </cofactor>
</comment>
<comment type="function">
    <text evidence="2 8">Low-potential electron donor to a number of redox enzymes.</text>
</comment>
<evidence type="ECO:0000259" key="9">
    <source>
        <dbReference type="PROSITE" id="PS50902"/>
    </source>
</evidence>
<keyword evidence="4 8" id="KW-0813">Transport</keyword>
<keyword evidence="7 8" id="KW-0249">Electron transport</keyword>
<dbReference type="InterPro" id="IPR001226">
    <property type="entry name" value="Flavodoxin_CS"/>
</dbReference>
<evidence type="ECO:0000256" key="2">
    <source>
        <dbReference type="ARBA" id="ARBA00003297"/>
    </source>
</evidence>
<dbReference type="Proteomes" id="UP000605259">
    <property type="component" value="Unassembled WGS sequence"/>
</dbReference>
<evidence type="ECO:0000313" key="11">
    <source>
        <dbReference type="Proteomes" id="UP000605259"/>
    </source>
</evidence>
<organism evidence="10 11">
    <name type="scientific">Priestia taiwanensis</name>
    <dbReference type="NCBI Taxonomy" id="1347902"/>
    <lineage>
        <taxon>Bacteria</taxon>
        <taxon>Bacillati</taxon>
        <taxon>Bacillota</taxon>
        <taxon>Bacilli</taxon>
        <taxon>Bacillales</taxon>
        <taxon>Bacillaceae</taxon>
        <taxon>Priestia</taxon>
    </lineage>
</organism>
<protein>
    <recommendedName>
        <fullName evidence="8">Flavodoxin</fullName>
    </recommendedName>
</protein>
<evidence type="ECO:0000256" key="4">
    <source>
        <dbReference type="ARBA" id="ARBA00022448"/>
    </source>
</evidence>
<evidence type="ECO:0000256" key="7">
    <source>
        <dbReference type="ARBA" id="ARBA00022982"/>
    </source>
</evidence>
<dbReference type="GO" id="GO:0010181">
    <property type="term" value="F:FMN binding"/>
    <property type="evidence" value="ECO:0007669"/>
    <property type="project" value="UniProtKB-UniRule"/>
</dbReference>
<dbReference type="AlphaFoldDB" id="A0A917AQT0"/>
<gene>
    <name evidence="10" type="ORF">GCM10007140_11850</name>
</gene>
<dbReference type="PANTHER" id="PTHR42809:SF1">
    <property type="entry name" value="FLAVODOXIN 1"/>
    <property type="match status" value="1"/>
</dbReference>
<reference evidence="10" key="1">
    <citation type="journal article" date="2014" name="Int. J. Syst. Evol. Microbiol.">
        <title>Complete genome sequence of Corynebacterium casei LMG S-19264T (=DSM 44701T), isolated from a smear-ripened cheese.</title>
        <authorList>
            <consortium name="US DOE Joint Genome Institute (JGI-PGF)"/>
            <person name="Walter F."/>
            <person name="Albersmeier A."/>
            <person name="Kalinowski J."/>
            <person name="Ruckert C."/>
        </authorList>
    </citation>
    <scope>NUCLEOTIDE SEQUENCE</scope>
    <source>
        <strain evidence="10">CGMCC 1.12698</strain>
    </source>
</reference>
<dbReference type="Gene3D" id="3.40.50.360">
    <property type="match status" value="1"/>
</dbReference>
<evidence type="ECO:0000256" key="1">
    <source>
        <dbReference type="ARBA" id="ARBA00001917"/>
    </source>
</evidence>
<evidence type="ECO:0000256" key="5">
    <source>
        <dbReference type="ARBA" id="ARBA00022630"/>
    </source>
</evidence>
<dbReference type="RefSeq" id="WP_188387472.1">
    <property type="nucleotide sequence ID" value="NZ_BMFK01000001.1"/>
</dbReference>
<dbReference type="NCBIfam" id="NF005216">
    <property type="entry name" value="PRK06703.1"/>
    <property type="match status" value="1"/>
</dbReference>
<keyword evidence="6 8" id="KW-0288">FMN</keyword>
<dbReference type="GO" id="GO:0009055">
    <property type="term" value="F:electron transfer activity"/>
    <property type="evidence" value="ECO:0007669"/>
    <property type="project" value="UniProtKB-UniRule"/>
</dbReference>
<reference evidence="10" key="2">
    <citation type="submission" date="2020-09" db="EMBL/GenBank/DDBJ databases">
        <authorList>
            <person name="Sun Q."/>
            <person name="Zhou Y."/>
        </authorList>
    </citation>
    <scope>NUCLEOTIDE SEQUENCE</scope>
    <source>
        <strain evidence="10">CGMCC 1.12698</strain>
    </source>
</reference>
<evidence type="ECO:0000313" key="10">
    <source>
        <dbReference type="EMBL" id="GGE63221.1"/>
    </source>
</evidence>
<dbReference type="InterPro" id="IPR050619">
    <property type="entry name" value="Flavodoxin"/>
</dbReference>
<dbReference type="EMBL" id="BMFK01000001">
    <property type="protein sequence ID" value="GGE63221.1"/>
    <property type="molecule type" value="Genomic_DNA"/>
</dbReference>
<dbReference type="NCBIfam" id="NF005246">
    <property type="entry name" value="PRK06756.1"/>
    <property type="match status" value="1"/>
</dbReference>
<dbReference type="NCBIfam" id="TIGR01753">
    <property type="entry name" value="flav_short"/>
    <property type="match status" value="1"/>
</dbReference>
<dbReference type="PROSITE" id="PS50902">
    <property type="entry name" value="FLAVODOXIN_LIKE"/>
    <property type="match status" value="1"/>
</dbReference>
<dbReference type="InterPro" id="IPR029039">
    <property type="entry name" value="Flavoprotein-like_sf"/>
</dbReference>
<sequence>MSDILIVYASMTGNTEQVATILKETIEEAGLQVEMQDCLQVTKDDVLAYEGILIGGYTWGDGDLPDELIDLYEDILTLDLTGKLVASFGTGDTAYGDTYCLAVKIIQEGLKGAGATIALEGLEVENYPEGDDEEACKEFAKEFAKQFQERG</sequence>
<keyword evidence="5 8" id="KW-0285">Flavoprotein</keyword>
<evidence type="ECO:0000256" key="6">
    <source>
        <dbReference type="ARBA" id="ARBA00022643"/>
    </source>
</evidence>
<accession>A0A917AQT0</accession>
<dbReference type="GO" id="GO:0016651">
    <property type="term" value="F:oxidoreductase activity, acting on NAD(P)H"/>
    <property type="evidence" value="ECO:0007669"/>
    <property type="project" value="UniProtKB-ARBA"/>
</dbReference>